<dbReference type="EMBL" id="JAVDYG010000001">
    <property type="protein sequence ID" value="MDR7362029.1"/>
    <property type="molecule type" value="Genomic_DNA"/>
</dbReference>
<dbReference type="Pfam" id="PF07210">
    <property type="entry name" value="DUF1416"/>
    <property type="match status" value="1"/>
</dbReference>
<organism evidence="3 4">
    <name type="scientific">Nocardioides marmoribigeumensis</name>
    <dbReference type="NCBI Taxonomy" id="433649"/>
    <lineage>
        <taxon>Bacteria</taxon>
        <taxon>Bacillati</taxon>
        <taxon>Actinomycetota</taxon>
        <taxon>Actinomycetes</taxon>
        <taxon>Propionibacteriales</taxon>
        <taxon>Nocardioidaceae</taxon>
        <taxon>Nocardioides</taxon>
    </lineage>
</organism>
<evidence type="ECO:0000313" key="3">
    <source>
        <dbReference type="EMBL" id="MDR7362029.1"/>
    </source>
</evidence>
<evidence type="ECO:0000256" key="2">
    <source>
        <dbReference type="ARBA" id="ARBA00022843"/>
    </source>
</evidence>
<dbReference type="Gene3D" id="2.60.40.1120">
    <property type="entry name" value="Carboxypeptidase-like, regulatory domain"/>
    <property type="match status" value="1"/>
</dbReference>
<evidence type="ECO:0008006" key="5">
    <source>
        <dbReference type="Google" id="ProtNLM"/>
    </source>
</evidence>
<proteinExistence type="predicted"/>
<keyword evidence="1" id="KW-1017">Isopeptide bond</keyword>
<dbReference type="Proteomes" id="UP001183648">
    <property type="component" value="Unassembled WGS sequence"/>
</dbReference>
<dbReference type="InterPro" id="IPR008969">
    <property type="entry name" value="CarboxyPept-like_regulatory"/>
</dbReference>
<evidence type="ECO:0000313" key="4">
    <source>
        <dbReference type="Proteomes" id="UP001183648"/>
    </source>
</evidence>
<accession>A0ABU2BWR1</accession>
<protein>
    <recommendedName>
        <fullName evidence="5">DUF1416 domain-containing protein</fullName>
    </recommendedName>
</protein>
<dbReference type="SUPFAM" id="SSF49464">
    <property type="entry name" value="Carboxypeptidase regulatory domain-like"/>
    <property type="match status" value="1"/>
</dbReference>
<name>A0ABU2BWR1_9ACTN</name>
<gene>
    <name evidence="3" type="ORF">J2S63_001582</name>
</gene>
<evidence type="ECO:0000256" key="1">
    <source>
        <dbReference type="ARBA" id="ARBA00022499"/>
    </source>
</evidence>
<keyword evidence="4" id="KW-1185">Reference proteome</keyword>
<reference evidence="3 4" key="1">
    <citation type="submission" date="2023-07" db="EMBL/GenBank/DDBJ databases">
        <title>Sequencing the genomes of 1000 actinobacteria strains.</title>
        <authorList>
            <person name="Klenk H.-P."/>
        </authorList>
    </citation>
    <scope>NUCLEOTIDE SEQUENCE [LARGE SCALE GENOMIC DNA]</scope>
    <source>
        <strain evidence="3 4">DSM 19426</strain>
    </source>
</reference>
<keyword evidence="2" id="KW-0832">Ubl conjugation</keyword>
<dbReference type="RefSeq" id="WP_310300925.1">
    <property type="nucleotide sequence ID" value="NZ_BAAAPS010000008.1"/>
</dbReference>
<comment type="caution">
    <text evidence="3">The sequence shown here is derived from an EMBL/GenBank/DDBJ whole genome shotgun (WGS) entry which is preliminary data.</text>
</comment>
<sequence>MTLPVGCAAPPGGLDLDTLPDAVAARATVVQGTVTAYGEPLARAYVRLVDPDGEFVAEMPTGPDGGFRFFAAPGPWELRVLAPGRPVRSHPVELELGARETLSLAV</sequence>
<dbReference type="InterPro" id="IPR010814">
    <property type="entry name" value="DUF1416"/>
</dbReference>